<reference evidence="1" key="2">
    <citation type="submission" date="2023-01" db="EMBL/GenBank/DDBJ databases">
        <title>Draft genome sequence of Sneathiella chinensis strain NBRC 103408.</title>
        <authorList>
            <person name="Sun Q."/>
            <person name="Mori K."/>
        </authorList>
    </citation>
    <scope>NUCLEOTIDE SEQUENCE</scope>
    <source>
        <strain evidence="1">NBRC 103408</strain>
    </source>
</reference>
<name>A0ABQ5U7N7_9PROT</name>
<keyword evidence="2" id="KW-1185">Reference proteome</keyword>
<organism evidence="1 2">
    <name type="scientific">Sneathiella chinensis</name>
    <dbReference type="NCBI Taxonomy" id="349750"/>
    <lineage>
        <taxon>Bacteria</taxon>
        <taxon>Pseudomonadati</taxon>
        <taxon>Pseudomonadota</taxon>
        <taxon>Alphaproteobacteria</taxon>
        <taxon>Sneathiellales</taxon>
        <taxon>Sneathiellaceae</taxon>
        <taxon>Sneathiella</taxon>
    </lineage>
</organism>
<dbReference type="Proteomes" id="UP001161409">
    <property type="component" value="Unassembled WGS sequence"/>
</dbReference>
<protein>
    <submittedName>
        <fullName evidence="1">Uncharacterized protein</fullName>
    </submittedName>
</protein>
<proteinExistence type="predicted"/>
<comment type="caution">
    <text evidence="1">The sequence shown here is derived from an EMBL/GenBank/DDBJ whole genome shotgun (WGS) entry which is preliminary data.</text>
</comment>
<reference evidence="1" key="1">
    <citation type="journal article" date="2014" name="Int. J. Syst. Evol. Microbiol.">
        <title>Complete genome of a new Firmicutes species belonging to the dominant human colonic microbiota ('Ruminococcus bicirculans') reveals two chromosomes and a selective capacity to utilize plant glucans.</title>
        <authorList>
            <consortium name="NISC Comparative Sequencing Program"/>
            <person name="Wegmann U."/>
            <person name="Louis P."/>
            <person name="Goesmann A."/>
            <person name="Henrissat B."/>
            <person name="Duncan S.H."/>
            <person name="Flint H.J."/>
        </authorList>
    </citation>
    <scope>NUCLEOTIDE SEQUENCE</scope>
    <source>
        <strain evidence="1">NBRC 103408</strain>
    </source>
</reference>
<gene>
    <name evidence="1" type="ORF">GCM10007924_31410</name>
</gene>
<evidence type="ECO:0000313" key="1">
    <source>
        <dbReference type="EMBL" id="GLQ07919.1"/>
    </source>
</evidence>
<sequence>MDVDDLPVGLNPTSWLKPCFYEESPLLSDWAINRPAYNTSYPGRHPGTPLGSFAIVPMPCVPFDAAYSPKKHGANWAY</sequence>
<dbReference type="EMBL" id="BSNF01000010">
    <property type="protein sequence ID" value="GLQ07919.1"/>
    <property type="molecule type" value="Genomic_DNA"/>
</dbReference>
<evidence type="ECO:0000313" key="2">
    <source>
        <dbReference type="Proteomes" id="UP001161409"/>
    </source>
</evidence>
<accession>A0ABQ5U7N7</accession>